<accession>A0AAV1ZQM0</accession>
<evidence type="ECO:0000313" key="1">
    <source>
        <dbReference type="EMBL" id="CAL1274160.1"/>
    </source>
</evidence>
<dbReference type="Proteomes" id="UP001497382">
    <property type="component" value="Unassembled WGS sequence"/>
</dbReference>
<sequence length="31" mass="3783">MRGELKIPEQYRLSTTFWARGRHGFSQRRCD</sequence>
<reference evidence="1 2" key="1">
    <citation type="submission" date="2024-04" db="EMBL/GenBank/DDBJ databases">
        <authorList>
            <person name="Rising A."/>
            <person name="Reimegard J."/>
            <person name="Sonavane S."/>
            <person name="Akerstrom W."/>
            <person name="Nylinder S."/>
            <person name="Hedman E."/>
            <person name="Kallberg Y."/>
        </authorList>
    </citation>
    <scope>NUCLEOTIDE SEQUENCE [LARGE SCALE GENOMIC DNA]</scope>
</reference>
<gene>
    <name evidence="1" type="ORF">LARSCL_LOCUS7320</name>
</gene>
<dbReference type="AlphaFoldDB" id="A0AAV1ZQM0"/>
<organism evidence="1 2">
    <name type="scientific">Larinioides sclopetarius</name>
    <dbReference type="NCBI Taxonomy" id="280406"/>
    <lineage>
        <taxon>Eukaryota</taxon>
        <taxon>Metazoa</taxon>
        <taxon>Ecdysozoa</taxon>
        <taxon>Arthropoda</taxon>
        <taxon>Chelicerata</taxon>
        <taxon>Arachnida</taxon>
        <taxon>Araneae</taxon>
        <taxon>Araneomorphae</taxon>
        <taxon>Entelegynae</taxon>
        <taxon>Araneoidea</taxon>
        <taxon>Araneidae</taxon>
        <taxon>Larinioides</taxon>
    </lineage>
</organism>
<name>A0AAV1ZQM0_9ARAC</name>
<evidence type="ECO:0000313" key="2">
    <source>
        <dbReference type="Proteomes" id="UP001497382"/>
    </source>
</evidence>
<keyword evidence="2" id="KW-1185">Reference proteome</keyword>
<proteinExistence type="predicted"/>
<protein>
    <submittedName>
        <fullName evidence="1">Uncharacterized protein</fullName>
    </submittedName>
</protein>
<dbReference type="EMBL" id="CAXIEN010000075">
    <property type="protein sequence ID" value="CAL1274160.1"/>
    <property type="molecule type" value="Genomic_DNA"/>
</dbReference>
<comment type="caution">
    <text evidence="1">The sequence shown here is derived from an EMBL/GenBank/DDBJ whole genome shotgun (WGS) entry which is preliminary data.</text>
</comment>